<feature type="signal peptide" evidence="1">
    <location>
        <begin position="1"/>
        <end position="24"/>
    </location>
</feature>
<name>A0A059FYH4_9PROT</name>
<reference evidence="2 3" key="1">
    <citation type="submission" date="2013-04" db="EMBL/GenBank/DDBJ databases">
        <title>Hyphomonas hirschiana VP5 Genome Sequencing.</title>
        <authorList>
            <person name="Lai Q."/>
            <person name="Shao Z."/>
        </authorList>
    </citation>
    <scope>NUCLEOTIDE SEQUENCE [LARGE SCALE GENOMIC DNA]</scope>
    <source>
        <strain evidence="2 3">VP5</strain>
    </source>
</reference>
<protein>
    <submittedName>
        <fullName evidence="2">Putative lipoprotein</fullName>
    </submittedName>
</protein>
<evidence type="ECO:0000313" key="3">
    <source>
        <dbReference type="Proteomes" id="UP000025061"/>
    </source>
</evidence>
<feature type="chain" id="PRO_5001578393" evidence="1">
    <location>
        <begin position="25"/>
        <end position="159"/>
    </location>
</feature>
<dbReference type="OrthoDB" id="7620622at2"/>
<evidence type="ECO:0000313" key="2">
    <source>
        <dbReference type="EMBL" id="KCZ95758.1"/>
    </source>
</evidence>
<dbReference type="PROSITE" id="PS51257">
    <property type="entry name" value="PROKAR_LIPOPROTEIN"/>
    <property type="match status" value="1"/>
</dbReference>
<gene>
    <name evidence="2" type="ORF">HHI_03267</name>
</gene>
<dbReference type="AlphaFoldDB" id="A0A059FYH4"/>
<dbReference type="EMBL" id="ARYI01000002">
    <property type="protein sequence ID" value="KCZ95758.1"/>
    <property type="molecule type" value="Genomic_DNA"/>
</dbReference>
<accession>A0A059FYH4</accession>
<sequence length="159" mass="16506">MTSLRILALAAAACAALAACQTPAAETPALAPPASEVPVVVGETPVADACAVRDSRDWEAWVNRMPGPDATPSVHVTGKVDVPTGGYTFEWEVGPMDRSMTPALKLELIPVKPDGMATMAITTEDVHYMGPVAGSAYRSITITCGGETLVEITDIPDAV</sequence>
<organism evidence="2 3">
    <name type="scientific">Hyphomonas hirschiana VP5</name>
    <dbReference type="NCBI Taxonomy" id="1280951"/>
    <lineage>
        <taxon>Bacteria</taxon>
        <taxon>Pseudomonadati</taxon>
        <taxon>Pseudomonadota</taxon>
        <taxon>Alphaproteobacteria</taxon>
        <taxon>Hyphomonadales</taxon>
        <taxon>Hyphomonadaceae</taxon>
        <taxon>Hyphomonas</taxon>
    </lineage>
</organism>
<dbReference type="RefSeq" id="WP_011646309.1">
    <property type="nucleotide sequence ID" value="NZ_ARYI01000002.1"/>
</dbReference>
<dbReference type="PATRIC" id="fig|1280951.3.peg.662"/>
<keyword evidence="2" id="KW-0449">Lipoprotein</keyword>
<keyword evidence="1" id="KW-0732">Signal</keyword>
<evidence type="ECO:0000256" key="1">
    <source>
        <dbReference type="SAM" id="SignalP"/>
    </source>
</evidence>
<proteinExistence type="predicted"/>
<dbReference type="Proteomes" id="UP000025061">
    <property type="component" value="Unassembled WGS sequence"/>
</dbReference>
<comment type="caution">
    <text evidence="2">The sequence shown here is derived from an EMBL/GenBank/DDBJ whole genome shotgun (WGS) entry which is preliminary data.</text>
</comment>
<keyword evidence="3" id="KW-1185">Reference proteome</keyword>